<dbReference type="Pfam" id="PF04958">
    <property type="entry name" value="AstA"/>
    <property type="match status" value="1"/>
</dbReference>
<dbReference type="Gene3D" id="3.40.630.30">
    <property type="match status" value="1"/>
</dbReference>
<dbReference type="KEGG" id="sphj:BSL82_09110"/>
<dbReference type="InterPro" id="IPR016181">
    <property type="entry name" value="Acyl_CoA_acyltransferase"/>
</dbReference>
<evidence type="ECO:0000313" key="4">
    <source>
        <dbReference type="EMBL" id="API59450.1"/>
    </source>
</evidence>
<dbReference type="AlphaFoldDB" id="A0A1L3ZV24"/>
<organism evidence="4 5">
    <name type="scientific">Tardibacter chloracetimidivorans</name>
    <dbReference type="NCBI Taxonomy" id="1921510"/>
    <lineage>
        <taxon>Bacteria</taxon>
        <taxon>Pseudomonadati</taxon>
        <taxon>Pseudomonadota</taxon>
        <taxon>Alphaproteobacteria</taxon>
        <taxon>Sphingomonadales</taxon>
        <taxon>Sphingomonadaceae</taxon>
        <taxon>Tardibacter</taxon>
    </lineage>
</organism>
<dbReference type="PANTHER" id="PTHR30420:SF1">
    <property type="entry name" value="ARGININE N-SUCCINYLTRANSFERASE"/>
    <property type="match status" value="1"/>
</dbReference>
<keyword evidence="1" id="KW-0056">Arginine metabolism</keyword>
<dbReference type="NCBIfam" id="TIGR03243">
    <property type="entry name" value="arg_catab_AOST"/>
    <property type="match status" value="1"/>
</dbReference>
<dbReference type="InterPro" id="IPR007041">
    <property type="entry name" value="Arg_succinylTrfase_AstA/AruG"/>
</dbReference>
<dbReference type="Proteomes" id="UP000182063">
    <property type="component" value="Chromosome"/>
</dbReference>
<sequence length="338" mass="37024">MNWRVRAAGLADLDALFGFATMTGGGFTNLPPDRDTLAAKLERSEAAFARPESPPEDELYLLALEEVATGEVVGTAQIFSRVGVRWPFYSYRLATLTQTSQQLRRTFRAEMLNLVTDFEGATEVGGLFLHPEKRRDGVGRLLARSRYLFIAMHRRRFGEEVMAELRGRLDEKGSSPFWEGLGEKFFGMSFQEADSFNALHGNQFIADLMPKHPIYTALLSDDARAAIGQVHDSGKPALAMLEEEGFRYDGYIDIFDGGPAVSIRTEQLRTVREARKATLGGVMPPGSGVPAIVASGRGNMFNATFADIDAQGDSVLIDAAGRSALSLDAGEEVTYALR</sequence>
<keyword evidence="5" id="KW-1185">Reference proteome</keyword>
<evidence type="ECO:0000256" key="1">
    <source>
        <dbReference type="ARBA" id="ARBA00022503"/>
    </source>
</evidence>
<dbReference type="STRING" id="1921510.BSL82_09110"/>
<dbReference type="SUPFAM" id="SSF55729">
    <property type="entry name" value="Acyl-CoA N-acyltransferases (Nat)"/>
    <property type="match status" value="1"/>
</dbReference>
<evidence type="ECO:0000256" key="2">
    <source>
        <dbReference type="ARBA" id="ARBA00022679"/>
    </source>
</evidence>
<protein>
    <submittedName>
        <fullName evidence="4">Arginine N-succinyltransferase</fullName>
    </submittedName>
</protein>
<evidence type="ECO:0000313" key="5">
    <source>
        <dbReference type="Proteomes" id="UP000182063"/>
    </source>
</evidence>
<keyword evidence="3" id="KW-0012">Acyltransferase</keyword>
<dbReference type="OrthoDB" id="21121at2"/>
<evidence type="ECO:0000256" key="3">
    <source>
        <dbReference type="ARBA" id="ARBA00023315"/>
    </source>
</evidence>
<proteinExistence type="predicted"/>
<reference evidence="5" key="1">
    <citation type="submission" date="2016-11" db="EMBL/GenBank/DDBJ databases">
        <title>Complete Genome Sequence of alachlor-degrading Sphingomonas sp. strain JJ-A5.</title>
        <authorList>
            <person name="Lee H."/>
            <person name="Ka J.-O."/>
        </authorList>
    </citation>
    <scope>NUCLEOTIDE SEQUENCE [LARGE SCALE GENOMIC DNA]</scope>
    <source>
        <strain evidence="5">JJ-A5</strain>
    </source>
</reference>
<dbReference type="PANTHER" id="PTHR30420">
    <property type="entry name" value="N-SUCCINYLARGININE DIHYDROLASE"/>
    <property type="match status" value="1"/>
</dbReference>
<dbReference type="RefSeq" id="WP_072597014.1">
    <property type="nucleotide sequence ID" value="NZ_CP018221.1"/>
</dbReference>
<dbReference type="GO" id="GO:0008791">
    <property type="term" value="F:arginine N-succinyltransferase activity"/>
    <property type="evidence" value="ECO:0007669"/>
    <property type="project" value="InterPro"/>
</dbReference>
<dbReference type="GO" id="GO:0006527">
    <property type="term" value="P:L-arginine catabolic process"/>
    <property type="evidence" value="ECO:0007669"/>
    <property type="project" value="InterPro"/>
</dbReference>
<dbReference type="EMBL" id="CP018221">
    <property type="protein sequence ID" value="API59450.1"/>
    <property type="molecule type" value="Genomic_DNA"/>
</dbReference>
<accession>A0A1L3ZV24</accession>
<keyword evidence="2 4" id="KW-0808">Transferase</keyword>
<gene>
    <name evidence="4" type="ORF">BSL82_09110</name>
</gene>
<name>A0A1L3ZV24_9SPHN</name>